<organism evidence="2">
    <name type="scientific">Albugo laibachii Nc14</name>
    <dbReference type="NCBI Taxonomy" id="890382"/>
    <lineage>
        <taxon>Eukaryota</taxon>
        <taxon>Sar</taxon>
        <taxon>Stramenopiles</taxon>
        <taxon>Oomycota</taxon>
        <taxon>Peronosporomycetes</taxon>
        <taxon>Albuginales</taxon>
        <taxon>Albuginaceae</taxon>
        <taxon>Albugo</taxon>
    </lineage>
</organism>
<dbReference type="EMBL" id="FR824156">
    <property type="protein sequence ID" value="CCA21073.1"/>
    <property type="molecule type" value="Genomic_DNA"/>
</dbReference>
<dbReference type="HOGENOM" id="CLU_086212_0_0_1"/>
<name>F0WIJ1_9STRA</name>
<protein>
    <submittedName>
        <fullName evidence="2">AlNc14C111G6391 protein</fullName>
    </submittedName>
</protein>
<dbReference type="InterPro" id="IPR014710">
    <property type="entry name" value="RmlC-like_jellyroll"/>
</dbReference>
<dbReference type="AlphaFoldDB" id="F0WIJ1"/>
<evidence type="ECO:0000259" key="1">
    <source>
        <dbReference type="PROSITE" id="PS50042"/>
    </source>
</evidence>
<dbReference type="InterPro" id="IPR000595">
    <property type="entry name" value="cNMP-bd_dom"/>
</dbReference>
<accession>F0WIJ1</accession>
<sequence>MESAHLNRTDSAQLMEHAHKVTDIAIELKENRMKRAFRQLTILKNINTQANDRTLSDIEMRQQNISTRSLICSIPFFNSLSSEAMQTLIKESVTVKLETSSYISLSCDENQEDFYIIVNGSISIVNRDKKALETNWKLGIGDFIASHVGGTNGLVATEASEFLKLSLKVVQQIM</sequence>
<dbReference type="PROSITE" id="PS50042">
    <property type="entry name" value="CNMP_BINDING_3"/>
    <property type="match status" value="1"/>
</dbReference>
<dbReference type="SUPFAM" id="SSF51206">
    <property type="entry name" value="cAMP-binding domain-like"/>
    <property type="match status" value="1"/>
</dbReference>
<dbReference type="Gene3D" id="2.60.120.10">
    <property type="entry name" value="Jelly Rolls"/>
    <property type="match status" value="1"/>
</dbReference>
<feature type="domain" description="Cyclic nucleotide-binding" evidence="1">
    <location>
        <begin position="76"/>
        <end position="174"/>
    </location>
</feature>
<reference evidence="2" key="1">
    <citation type="journal article" date="2011" name="PLoS Biol.">
        <title>Gene gain and loss during evolution of obligate parasitism in the white rust pathogen of Arabidopsis thaliana.</title>
        <authorList>
            <person name="Kemen E."/>
            <person name="Gardiner A."/>
            <person name="Schultz-Larsen T."/>
            <person name="Kemen A.C."/>
            <person name="Balmuth A.L."/>
            <person name="Robert-Seilaniantz A."/>
            <person name="Bailey K."/>
            <person name="Holub E."/>
            <person name="Studholme D.J."/>
            <person name="Maclean D."/>
            <person name="Jones J.D."/>
        </authorList>
    </citation>
    <scope>NUCLEOTIDE SEQUENCE</scope>
</reference>
<reference evidence="2" key="2">
    <citation type="submission" date="2011-02" db="EMBL/GenBank/DDBJ databases">
        <authorList>
            <person name="MacLean D."/>
        </authorList>
    </citation>
    <scope>NUCLEOTIDE SEQUENCE</scope>
</reference>
<dbReference type="InterPro" id="IPR018490">
    <property type="entry name" value="cNMP-bd_dom_sf"/>
</dbReference>
<evidence type="ECO:0000313" key="2">
    <source>
        <dbReference type="EMBL" id="CCA21073.1"/>
    </source>
</evidence>
<gene>
    <name evidence="2" type="primary">AlNc14C111G6391</name>
    <name evidence="2" type="ORF">ALNC14_072160</name>
</gene>
<proteinExistence type="predicted"/>